<dbReference type="InterPro" id="IPR007016">
    <property type="entry name" value="O-antigen_ligase-rel_domated"/>
</dbReference>
<feature type="transmembrane region" description="Helical" evidence="5">
    <location>
        <begin position="55"/>
        <end position="73"/>
    </location>
</feature>
<feature type="non-terminal residue" evidence="7">
    <location>
        <position position="1"/>
    </location>
</feature>
<accession>A0A382BYM9</accession>
<dbReference type="PANTHER" id="PTHR37422:SF13">
    <property type="entry name" value="LIPOPOLYSACCHARIDE BIOSYNTHESIS PROTEIN PA4999-RELATED"/>
    <property type="match status" value="1"/>
</dbReference>
<organism evidence="7">
    <name type="scientific">marine metagenome</name>
    <dbReference type="NCBI Taxonomy" id="408172"/>
    <lineage>
        <taxon>unclassified sequences</taxon>
        <taxon>metagenomes</taxon>
        <taxon>ecological metagenomes</taxon>
    </lineage>
</organism>
<evidence type="ECO:0000256" key="4">
    <source>
        <dbReference type="ARBA" id="ARBA00023136"/>
    </source>
</evidence>
<feature type="transmembrane region" description="Helical" evidence="5">
    <location>
        <begin position="85"/>
        <end position="105"/>
    </location>
</feature>
<protein>
    <recommendedName>
        <fullName evidence="6">O-antigen ligase-related domain-containing protein</fullName>
    </recommendedName>
</protein>
<feature type="transmembrane region" description="Helical" evidence="5">
    <location>
        <begin position="249"/>
        <end position="270"/>
    </location>
</feature>
<feature type="transmembrane region" description="Helical" evidence="5">
    <location>
        <begin position="6"/>
        <end position="22"/>
    </location>
</feature>
<feature type="transmembrane region" description="Helical" evidence="5">
    <location>
        <begin position="175"/>
        <end position="194"/>
    </location>
</feature>
<dbReference type="EMBL" id="UINC01031989">
    <property type="protein sequence ID" value="SVB18916.1"/>
    <property type="molecule type" value="Genomic_DNA"/>
</dbReference>
<dbReference type="GO" id="GO:0016020">
    <property type="term" value="C:membrane"/>
    <property type="evidence" value="ECO:0007669"/>
    <property type="project" value="UniProtKB-SubCell"/>
</dbReference>
<gene>
    <name evidence="7" type="ORF">METZ01_LOCUS171770</name>
</gene>
<evidence type="ECO:0000256" key="5">
    <source>
        <dbReference type="SAM" id="Phobius"/>
    </source>
</evidence>
<dbReference type="Pfam" id="PF04932">
    <property type="entry name" value="Wzy_C"/>
    <property type="match status" value="1"/>
</dbReference>
<keyword evidence="4 5" id="KW-0472">Membrane</keyword>
<evidence type="ECO:0000259" key="6">
    <source>
        <dbReference type="Pfam" id="PF04932"/>
    </source>
</evidence>
<evidence type="ECO:0000256" key="3">
    <source>
        <dbReference type="ARBA" id="ARBA00022989"/>
    </source>
</evidence>
<keyword evidence="3 5" id="KW-1133">Transmembrane helix</keyword>
<sequence length="441" mass="48639">VLSPLHVFIVVGALVAVGSVLFSPPRAVMAMVVVATAVPVHIVDATRIPLGLRPWEVLMVLAAGFTLIDLFFRRDLRIVRTGVDVHVLAFLGITLLSAFVGSLHGNASDVILRNMRYPLYYAAFFLVTQSVDARSVTERFSLLFIVVGACVSAEYVLEFLGAIDLSTGNRFVRVARRQGIVLPLSLLMIVNHLIHDRDRWRGWLPAMFLFTGVGFALTLGRGMWVAFVVGLLVSIWLWQSGQPVGRRRWWKGIVLAVGLVGTLGVTMMVFQRVTGAAISAHALERSRTFLDYTRDVQVLSRLLNYATALQQIARHPLLGSGQGTELTSYSFNPESDRYETWRSWTLDSLYLTLWLKMGLAGLMLFVWLCVRVGRHCLQSFHGTRAPPERAFAAAALSTLVAMMVLGISDGSMVNGRFAVVMVTLMGLVMVSNGQNTSEDAE</sequence>
<comment type="subcellular location">
    <subcellularLocation>
        <location evidence="1">Membrane</location>
        <topology evidence="1">Multi-pass membrane protein</topology>
    </subcellularLocation>
</comment>
<feature type="transmembrane region" description="Helical" evidence="5">
    <location>
        <begin position="390"/>
        <end position="407"/>
    </location>
</feature>
<dbReference type="PANTHER" id="PTHR37422">
    <property type="entry name" value="TEICHURONIC ACID BIOSYNTHESIS PROTEIN TUAE"/>
    <property type="match status" value="1"/>
</dbReference>
<name>A0A382BYM9_9ZZZZ</name>
<feature type="transmembrane region" description="Helical" evidence="5">
    <location>
        <begin position="140"/>
        <end position="163"/>
    </location>
</feature>
<feature type="transmembrane region" description="Helical" evidence="5">
    <location>
        <begin position="349"/>
        <end position="370"/>
    </location>
</feature>
<feature type="domain" description="O-antigen ligase-related" evidence="6">
    <location>
        <begin position="207"/>
        <end position="366"/>
    </location>
</feature>
<evidence type="ECO:0000313" key="7">
    <source>
        <dbReference type="EMBL" id="SVB18916.1"/>
    </source>
</evidence>
<dbReference type="InterPro" id="IPR051533">
    <property type="entry name" value="WaaL-like"/>
</dbReference>
<feature type="transmembrane region" description="Helical" evidence="5">
    <location>
        <begin position="413"/>
        <end position="430"/>
    </location>
</feature>
<reference evidence="7" key="1">
    <citation type="submission" date="2018-05" db="EMBL/GenBank/DDBJ databases">
        <authorList>
            <person name="Lanie J.A."/>
            <person name="Ng W.-L."/>
            <person name="Kazmierczak K.M."/>
            <person name="Andrzejewski T.M."/>
            <person name="Davidsen T.M."/>
            <person name="Wayne K.J."/>
            <person name="Tettelin H."/>
            <person name="Glass J.I."/>
            <person name="Rusch D."/>
            <person name="Podicherti R."/>
            <person name="Tsui H.-C.T."/>
            <person name="Winkler M.E."/>
        </authorList>
    </citation>
    <scope>NUCLEOTIDE SEQUENCE</scope>
</reference>
<proteinExistence type="predicted"/>
<evidence type="ECO:0000256" key="1">
    <source>
        <dbReference type="ARBA" id="ARBA00004141"/>
    </source>
</evidence>
<evidence type="ECO:0000256" key="2">
    <source>
        <dbReference type="ARBA" id="ARBA00022692"/>
    </source>
</evidence>
<feature type="transmembrane region" description="Helical" evidence="5">
    <location>
        <begin position="27"/>
        <end position="43"/>
    </location>
</feature>
<keyword evidence="2 5" id="KW-0812">Transmembrane</keyword>
<dbReference type="AlphaFoldDB" id="A0A382BYM9"/>
<feature type="transmembrane region" description="Helical" evidence="5">
    <location>
        <begin position="206"/>
        <end position="237"/>
    </location>
</feature>